<keyword evidence="2" id="KW-1185">Reference proteome</keyword>
<dbReference type="Proteomes" id="UP000015105">
    <property type="component" value="Chromosome 3D"/>
</dbReference>
<dbReference type="EnsemblPlants" id="AET3Gv20578300.4">
    <property type="protein sequence ID" value="AET3Gv20578300.4"/>
    <property type="gene ID" value="AET3Gv20578300"/>
</dbReference>
<reference evidence="2" key="1">
    <citation type="journal article" date="2014" name="Science">
        <title>Ancient hybridizations among the ancestral genomes of bread wheat.</title>
        <authorList>
            <consortium name="International Wheat Genome Sequencing Consortium,"/>
            <person name="Marcussen T."/>
            <person name="Sandve S.R."/>
            <person name="Heier L."/>
            <person name="Spannagl M."/>
            <person name="Pfeifer M."/>
            <person name="Jakobsen K.S."/>
            <person name="Wulff B.B."/>
            <person name="Steuernagel B."/>
            <person name="Mayer K.F."/>
            <person name="Olsen O.A."/>
        </authorList>
    </citation>
    <scope>NUCLEOTIDE SEQUENCE [LARGE SCALE GENOMIC DNA]</scope>
    <source>
        <strain evidence="2">cv. AL8/78</strain>
    </source>
</reference>
<dbReference type="Gramene" id="AET3Gv20578300.4">
    <property type="protein sequence ID" value="AET3Gv20578300.4"/>
    <property type="gene ID" value="AET3Gv20578300"/>
</dbReference>
<evidence type="ECO:0000313" key="1">
    <source>
        <dbReference type="EnsemblPlants" id="AET3Gv20578300.4"/>
    </source>
</evidence>
<dbReference type="AlphaFoldDB" id="A0A453F526"/>
<reference evidence="1" key="5">
    <citation type="journal article" date="2021" name="G3 (Bethesda)">
        <title>Aegilops tauschii genome assembly Aet v5.0 features greater sequence contiguity and improved annotation.</title>
        <authorList>
            <person name="Wang L."/>
            <person name="Zhu T."/>
            <person name="Rodriguez J.C."/>
            <person name="Deal K.R."/>
            <person name="Dubcovsky J."/>
            <person name="McGuire P.E."/>
            <person name="Lux T."/>
            <person name="Spannagl M."/>
            <person name="Mayer K.F.X."/>
            <person name="Baldrich P."/>
            <person name="Meyers B.C."/>
            <person name="Huo N."/>
            <person name="Gu Y.Q."/>
            <person name="Zhou H."/>
            <person name="Devos K.M."/>
            <person name="Bennetzen J.L."/>
            <person name="Unver T."/>
            <person name="Budak H."/>
            <person name="Gulick P.J."/>
            <person name="Galiba G."/>
            <person name="Kalapos B."/>
            <person name="Nelson D.R."/>
            <person name="Li P."/>
            <person name="You F.M."/>
            <person name="Luo M.C."/>
            <person name="Dvorak J."/>
        </authorList>
    </citation>
    <scope>NUCLEOTIDE SEQUENCE [LARGE SCALE GENOMIC DNA]</scope>
    <source>
        <strain evidence="1">cv. AL8/78</strain>
    </source>
</reference>
<protein>
    <submittedName>
        <fullName evidence="1">Uncharacterized protein</fullName>
    </submittedName>
</protein>
<proteinExistence type="predicted"/>
<name>A0A453F526_AEGTS</name>
<reference evidence="1" key="3">
    <citation type="journal article" date="2017" name="Nature">
        <title>Genome sequence of the progenitor of the wheat D genome Aegilops tauschii.</title>
        <authorList>
            <person name="Luo M.C."/>
            <person name="Gu Y.Q."/>
            <person name="Puiu D."/>
            <person name="Wang H."/>
            <person name="Twardziok S.O."/>
            <person name="Deal K.R."/>
            <person name="Huo N."/>
            <person name="Zhu T."/>
            <person name="Wang L."/>
            <person name="Wang Y."/>
            <person name="McGuire P.E."/>
            <person name="Liu S."/>
            <person name="Long H."/>
            <person name="Ramasamy R.K."/>
            <person name="Rodriguez J.C."/>
            <person name="Van S.L."/>
            <person name="Yuan L."/>
            <person name="Wang Z."/>
            <person name="Xia Z."/>
            <person name="Xiao L."/>
            <person name="Anderson O.D."/>
            <person name="Ouyang S."/>
            <person name="Liang Y."/>
            <person name="Zimin A.V."/>
            <person name="Pertea G."/>
            <person name="Qi P."/>
            <person name="Bennetzen J.L."/>
            <person name="Dai X."/>
            <person name="Dawson M.W."/>
            <person name="Muller H.G."/>
            <person name="Kugler K."/>
            <person name="Rivarola-Duarte L."/>
            <person name="Spannagl M."/>
            <person name="Mayer K.F.X."/>
            <person name="Lu F.H."/>
            <person name="Bevan M.W."/>
            <person name="Leroy P."/>
            <person name="Li P."/>
            <person name="You F.M."/>
            <person name="Sun Q."/>
            <person name="Liu Z."/>
            <person name="Lyons E."/>
            <person name="Wicker T."/>
            <person name="Salzberg S.L."/>
            <person name="Devos K.M."/>
            <person name="Dvorak J."/>
        </authorList>
    </citation>
    <scope>NUCLEOTIDE SEQUENCE [LARGE SCALE GENOMIC DNA]</scope>
    <source>
        <strain evidence="1">cv. AL8/78</strain>
    </source>
</reference>
<evidence type="ECO:0000313" key="2">
    <source>
        <dbReference type="Proteomes" id="UP000015105"/>
    </source>
</evidence>
<organism evidence="1 2">
    <name type="scientific">Aegilops tauschii subsp. strangulata</name>
    <name type="common">Goatgrass</name>
    <dbReference type="NCBI Taxonomy" id="200361"/>
    <lineage>
        <taxon>Eukaryota</taxon>
        <taxon>Viridiplantae</taxon>
        <taxon>Streptophyta</taxon>
        <taxon>Embryophyta</taxon>
        <taxon>Tracheophyta</taxon>
        <taxon>Spermatophyta</taxon>
        <taxon>Magnoliopsida</taxon>
        <taxon>Liliopsida</taxon>
        <taxon>Poales</taxon>
        <taxon>Poaceae</taxon>
        <taxon>BOP clade</taxon>
        <taxon>Pooideae</taxon>
        <taxon>Triticodae</taxon>
        <taxon>Triticeae</taxon>
        <taxon>Triticinae</taxon>
        <taxon>Aegilops</taxon>
    </lineage>
</organism>
<accession>A0A453F526</accession>
<reference evidence="2" key="2">
    <citation type="journal article" date="2017" name="Nat. Plants">
        <title>The Aegilops tauschii genome reveals multiple impacts of transposons.</title>
        <authorList>
            <person name="Zhao G."/>
            <person name="Zou C."/>
            <person name="Li K."/>
            <person name="Wang K."/>
            <person name="Li T."/>
            <person name="Gao L."/>
            <person name="Zhang X."/>
            <person name="Wang H."/>
            <person name="Yang Z."/>
            <person name="Liu X."/>
            <person name="Jiang W."/>
            <person name="Mao L."/>
            <person name="Kong X."/>
            <person name="Jiao Y."/>
            <person name="Jia J."/>
        </authorList>
    </citation>
    <scope>NUCLEOTIDE SEQUENCE [LARGE SCALE GENOMIC DNA]</scope>
    <source>
        <strain evidence="2">cv. AL8/78</strain>
    </source>
</reference>
<reference evidence="1" key="4">
    <citation type="submission" date="2019-03" db="UniProtKB">
        <authorList>
            <consortium name="EnsemblPlants"/>
        </authorList>
    </citation>
    <scope>IDENTIFICATION</scope>
</reference>
<sequence length="52" mass="6055">MYVSCVLKLGWMSCTQIFLPMLIHLDMYSKFVLDMYSYICVWGAPAWDLLGT</sequence>